<protein>
    <submittedName>
        <fullName evidence="2">Uncharacterized protein</fullName>
    </submittedName>
</protein>
<feature type="compositionally biased region" description="Acidic residues" evidence="1">
    <location>
        <begin position="137"/>
        <end position="165"/>
    </location>
</feature>
<dbReference type="RefSeq" id="WP_187558895.1">
    <property type="nucleotide sequence ID" value="NZ_JACRTP010000004.1"/>
</dbReference>
<feature type="compositionally biased region" description="Acidic residues" evidence="1">
    <location>
        <begin position="179"/>
        <end position="219"/>
    </location>
</feature>
<sequence>MSGYRRFVAYVYEYEGRKKGNGKGFVKVEVRDGVCRMQFRLSGVYGQETLPCEIYGYVREEEKQECEAVYLGTCDLAGEIIAFSLELTGENVSESGYSIDDFNGIVFLAGDVMYGTGWDENPVCLDEIRFGKKKEENGEEIEELKEEPEETEGEEEGREETELEIQENPFPPTPSILEEVGEECQEEISETGEIEEKLEEPEEPEESGALEEPEESSELEESFYCPFKDGEFEQCAKIGLLDYNQLNPCDQGLLNNNFLRYGWRRYKHALIGKDTKRNCYILGVPGTYNRQEALMAGMFGFPYFKEAKCETTEMSAQEVQGHFGYWYRSINPPDGNRGNRS</sequence>
<organism evidence="2 3">
    <name type="scientific">Blautia stercoris</name>
    <dbReference type="NCBI Taxonomy" id="871664"/>
    <lineage>
        <taxon>Bacteria</taxon>
        <taxon>Bacillati</taxon>
        <taxon>Bacillota</taxon>
        <taxon>Clostridia</taxon>
        <taxon>Lachnospirales</taxon>
        <taxon>Lachnospiraceae</taxon>
        <taxon>Blautia</taxon>
    </lineage>
</organism>
<gene>
    <name evidence="2" type="ORF">H8712_11745</name>
</gene>
<dbReference type="EMBL" id="JACRTP010000004">
    <property type="protein sequence ID" value="MBC8629278.1"/>
    <property type="molecule type" value="Genomic_DNA"/>
</dbReference>
<keyword evidence="3" id="KW-1185">Reference proteome</keyword>
<proteinExistence type="predicted"/>
<evidence type="ECO:0000313" key="2">
    <source>
        <dbReference type="EMBL" id="MBC8629278.1"/>
    </source>
</evidence>
<feature type="region of interest" description="Disordered" evidence="1">
    <location>
        <begin position="136"/>
        <end position="219"/>
    </location>
</feature>
<accession>A0ABR7PDH1</accession>
<evidence type="ECO:0000313" key="3">
    <source>
        <dbReference type="Proteomes" id="UP000661649"/>
    </source>
</evidence>
<name>A0ABR7PDH1_9FIRM</name>
<reference evidence="2 3" key="1">
    <citation type="submission" date="2020-08" db="EMBL/GenBank/DDBJ databases">
        <title>Genome public.</title>
        <authorList>
            <person name="Liu C."/>
            <person name="Sun Q."/>
        </authorList>
    </citation>
    <scope>NUCLEOTIDE SEQUENCE [LARGE SCALE GENOMIC DNA]</scope>
    <source>
        <strain evidence="2 3">3_YM_SP_D4_24.mj</strain>
    </source>
</reference>
<dbReference type="Proteomes" id="UP000661649">
    <property type="component" value="Unassembled WGS sequence"/>
</dbReference>
<comment type="caution">
    <text evidence="2">The sequence shown here is derived from an EMBL/GenBank/DDBJ whole genome shotgun (WGS) entry which is preliminary data.</text>
</comment>
<evidence type="ECO:0000256" key="1">
    <source>
        <dbReference type="SAM" id="MobiDB-lite"/>
    </source>
</evidence>